<dbReference type="EMBL" id="RAWB01000191">
    <property type="protein sequence ID" value="RKH57016.1"/>
    <property type="molecule type" value="Genomic_DNA"/>
</dbReference>
<keyword evidence="5 7" id="KW-1133">Transmembrane helix</keyword>
<evidence type="ECO:0000256" key="1">
    <source>
        <dbReference type="ARBA" id="ARBA00004651"/>
    </source>
</evidence>
<accession>A0A3A8PKV2</accession>
<dbReference type="GO" id="GO:0034040">
    <property type="term" value="F:ATPase-coupled lipid transmembrane transporter activity"/>
    <property type="evidence" value="ECO:0007669"/>
    <property type="project" value="TreeGrafter"/>
</dbReference>
<dbReference type="InterPro" id="IPR005898">
    <property type="entry name" value="Cyc_pep_transpt_SyrD/YojI"/>
</dbReference>
<evidence type="ECO:0000256" key="4">
    <source>
        <dbReference type="ARBA" id="ARBA00022840"/>
    </source>
</evidence>
<dbReference type="GO" id="GO:0005886">
    <property type="term" value="C:plasma membrane"/>
    <property type="evidence" value="ECO:0007669"/>
    <property type="project" value="UniProtKB-SubCell"/>
</dbReference>
<dbReference type="RefSeq" id="WP_120644780.1">
    <property type="nucleotide sequence ID" value="NZ_RAWB01000191.1"/>
</dbReference>
<feature type="transmembrane region" description="Helical" evidence="7">
    <location>
        <begin position="231"/>
        <end position="254"/>
    </location>
</feature>
<dbReference type="GO" id="GO:0015833">
    <property type="term" value="P:peptide transport"/>
    <property type="evidence" value="ECO:0007669"/>
    <property type="project" value="InterPro"/>
</dbReference>
<reference evidence="11" key="1">
    <citation type="submission" date="2018-09" db="EMBL/GenBank/DDBJ databases">
        <authorList>
            <person name="Livingstone P.G."/>
            <person name="Whitworth D.E."/>
        </authorList>
    </citation>
    <scope>NUCLEOTIDE SEQUENCE [LARGE SCALE GENOMIC DNA]</scope>
    <source>
        <strain evidence="11">CA051B</strain>
    </source>
</reference>
<evidence type="ECO:0000259" key="9">
    <source>
        <dbReference type="PROSITE" id="PS50929"/>
    </source>
</evidence>
<dbReference type="PANTHER" id="PTHR24221:SF654">
    <property type="entry name" value="ATP-BINDING CASSETTE SUB-FAMILY B MEMBER 6"/>
    <property type="match status" value="1"/>
</dbReference>
<gene>
    <name evidence="10" type="ORF">D7V93_19110</name>
</gene>
<keyword evidence="2 7" id="KW-0812">Transmembrane</keyword>
<feature type="transmembrane region" description="Helical" evidence="7">
    <location>
        <begin position="53"/>
        <end position="72"/>
    </location>
</feature>
<keyword evidence="6 7" id="KW-0472">Membrane</keyword>
<evidence type="ECO:0000256" key="5">
    <source>
        <dbReference type="ARBA" id="ARBA00022989"/>
    </source>
</evidence>
<dbReference type="PROSITE" id="PS50893">
    <property type="entry name" value="ABC_TRANSPORTER_2"/>
    <property type="match status" value="1"/>
</dbReference>
<name>A0A3A8PKV2_9BACT</name>
<dbReference type="InterPro" id="IPR003439">
    <property type="entry name" value="ABC_transporter-like_ATP-bd"/>
</dbReference>
<dbReference type="SUPFAM" id="SSF52540">
    <property type="entry name" value="P-loop containing nucleoside triphosphate hydrolases"/>
    <property type="match status" value="1"/>
</dbReference>
<proteinExistence type="predicted"/>
<dbReference type="GO" id="GO:1904680">
    <property type="term" value="F:peptide transmembrane transporter activity"/>
    <property type="evidence" value="ECO:0007669"/>
    <property type="project" value="InterPro"/>
</dbReference>
<dbReference type="InterPro" id="IPR027417">
    <property type="entry name" value="P-loop_NTPase"/>
</dbReference>
<dbReference type="SMART" id="SM00382">
    <property type="entry name" value="AAA"/>
    <property type="match status" value="1"/>
</dbReference>
<evidence type="ECO:0000256" key="2">
    <source>
        <dbReference type="ARBA" id="ARBA00022692"/>
    </source>
</evidence>
<dbReference type="InterPro" id="IPR017871">
    <property type="entry name" value="ABC_transporter-like_CS"/>
</dbReference>
<dbReference type="CDD" id="cd03228">
    <property type="entry name" value="ABCC_MRP_Like"/>
    <property type="match status" value="1"/>
</dbReference>
<evidence type="ECO:0000256" key="3">
    <source>
        <dbReference type="ARBA" id="ARBA00022741"/>
    </source>
</evidence>
<evidence type="ECO:0000313" key="10">
    <source>
        <dbReference type="EMBL" id="RKH57016.1"/>
    </source>
</evidence>
<sequence length="553" mass="61754">MRLLKLLIHRSKGTFALAVLVGLLSGASSSALIMLINRSLVHGTFRSSTTLAAFAGVLCVGMLLRICAQVLLNRLNFGALYELRMHLFRRVLASPLRQLEELGNHRVTAMLAEDIPAVTTSLMALPTLTINAAALLGCLVYLATLSRLIFVFLLGFIVVGLGVYQLPTRLGLGILQQARTRSDAFFKLFRAVLEGNKELKLHAQRRSVFLHRDVEATARDMQRLGAASANLFNFTASWGGFLFFTFIGLLLFVLTRFTDLDSATLTSCTLTVLFLQQPLDSMMSSVHFLSRGSVALEKLQRLEPQVWEFDLSSPQALPPPVQRFEHLELRGITHAYFRDQDERPFTLGPINLSLRPGELVFIIGGNGSGKTTLAKLLTGLYVPESGEILLDGQPVTDARREHYRQHFSTVFSDFFLFDNLLGLTSPEREPQVKAYLERLHLERKVQISGDGTLSTTALSQGQRKRLALLTAYLEDRPIYLFDEWAADQDPLFKDIFYQQLLPELRSRGKAVVVISHDNRYFHVADRILQLDSGRMMEDAPPTGPLLPGQRAAS</sequence>
<dbReference type="GO" id="GO:0005524">
    <property type="term" value="F:ATP binding"/>
    <property type="evidence" value="ECO:0007669"/>
    <property type="project" value="UniProtKB-KW"/>
</dbReference>
<evidence type="ECO:0000256" key="6">
    <source>
        <dbReference type="ARBA" id="ARBA00023136"/>
    </source>
</evidence>
<feature type="transmembrane region" description="Helical" evidence="7">
    <location>
        <begin position="148"/>
        <end position="166"/>
    </location>
</feature>
<dbReference type="Proteomes" id="UP000272888">
    <property type="component" value="Unassembled WGS sequence"/>
</dbReference>
<dbReference type="PROSITE" id="PS50929">
    <property type="entry name" value="ABC_TM1F"/>
    <property type="match status" value="1"/>
</dbReference>
<dbReference type="NCBIfam" id="TIGR01194">
    <property type="entry name" value="cyc_pep_trnsptr"/>
    <property type="match status" value="1"/>
</dbReference>
<feature type="domain" description="ABC transporter" evidence="8">
    <location>
        <begin position="327"/>
        <end position="553"/>
    </location>
</feature>
<dbReference type="PANTHER" id="PTHR24221">
    <property type="entry name" value="ATP-BINDING CASSETTE SUB-FAMILY B"/>
    <property type="match status" value="1"/>
</dbReference>
<dbReference type="InterPro" id="IPR036640">
    <property type="entry name" value="ABC1_TM_sf"/>
</dbReference>
<feature type="transmembrane region" description="Helical" evidence="7">
    <location>
        <begin position="122"/>
        <end position="142"/>
    </location>
</feature>
<dbReference type="GO" id="GO:0140359">
    <property type="term" value="F:ABC-type transporter activity"/>
    <property type="evidence" value="ECO:0007669"/>
    <property type="project" value="InterPro"/>
</dbReference>
<evidence type="ECO:0000259" key="8">
    <source>
        <dbReference type="PROSITE" id="PS50893"/>
    </source>
</evidence>
<dbReference type="Gene3D" id="1.20.1560.10">
    <property type="entry name" value="ABC transporter type 1, transmembrane domain"/>
    <property type="match status" value="1"/>
</dbReference>
<dbReference type="PROSITE" id="PS00211">
    <property type="entry name" value="ABC_TRANSPORTER_1"/>
    <property type="match status" value="1"/>
</dbReference>
<dbReference type="InterPro" id="IPR011527">
    <property type="entry name" value="ABC1_TM_dom"/>
</dbReference>
<organism evidence="10 11">
    <name type="scientific">Corallococcus llansteffanensis</name>
    <dbReference type="NCBI Taxonomy" id="2316731"/>
    <lineage>
        <taxon>Bacteria</taxon>
        <taxon>Pseudomonadati</taxon>
        <taxon>Myxococcota</taxon>
        <taxon>Myxococcia</taxon>
        <taxon>Myxococcales</taxon>
        <taxon>Cystobacterineae</taxon>
        <taxon>Myxococcaceae</taxon>
        <taxon>Corallococcus</taxon>
    </lineage>
</organism>
<keyword evidence="4" id="KW-0067">ATP-binding</keyword>
<dbReference type="GO" id="GO:0016887">
    <property type="term" value="F:ATP hydrolysis activity"/>
    <property type="evidence" value="ECO:0007669"/>
    <property type="project" value="InterPro"/>
</dbReference>
<dbReference type="InterPro" id="IPR039421">
    <property type="entry name" value="Type_1_exporter"/>
</dbReference>
<dbReference type="AlphaFoldDB" id="A0A3A8PKV2"/>
<dbReference type="InterPro" id="IPR003593">
    <property type="entry name" value="AAA+_ATPase"/>
</dbReference>
<keyword evidence="11" id="KW-1185">Reference proteome</keyword>
<keyword evidence="3" id="KW-0547">Nucleotide-binding</keyword>
<comment type="caution">
    <text evidence="10">The sequence shown here is derived from an EMBL/GenBank/DDBJ whole genome shotgun (WGS) entry which is preliminary data.</text>
</comment>
<comment type="subcellular location">
    <subcellularLocation>
        <location evidence="1">Cell membrane</location>
        <topology evidence="1">Multi-pass membrane protein</topology>
    </subcellularLocation>
</comment>
<evidence type="ECO:0000313" key="11">
    <source>
        <dbReference type="Proteomes" id="UP000272888"/>
    </source>
</evidence>
<protein>
    <submittedName>
        <fullName evidence="10">Cyclic peptide export ABC transporter</fullName>
    </submittedName>
</protein>
<dbReference type="SUPFAM" id="SSF90123">
    <property type="entry name" value="ABC transporter transmembrane region"/>
    <property type="match status" value="1"/>
</dbReference>
<dbReference type="Pfam" id="PF00005">
    <property type="entry name" value="ABC_tran"/>
    <property type="match status" value="1"/>
</dbReference>
<dbReference type="Gene3D" id="3.40.50.300">
    <property type="entry name" value="P-loop containing nucleotide triphosphate hydrolases"/>
    <property type="match status" value="1"/>
</dbReference>
<feature type="domain" description="ABC transmembrane type-1" evidence="9">
    <location>
        <begin position="15"/>
        <end position="291"/>
    </location>
</feature>
<evidence type="ECO:0000256" key="7">
    <source>
        <dbReference type="SAM" id="Phobius"/>
    </source>
</evidence>